<dbReference type="Gene3D" id="3.40.630.30">
    <property type="match status" value="1"/>
</dbReference>
<name>A0A845SS79_9GAMM</name>
<keyword evidence="2" id="KW-0808">Transferase</keyword>
<dbReference type="SUPFAM" id="SSF55729">
    <property type="entry name" value="Acyl-CoA N-acyltransferases (Nat)"/>
    <property type="match status" value="1"/>
</dbReference>
<gene>
    <name evidence="2" type="ORF">GRH90_21855</name>
</gene>
<dbReference type="PANTHER" id="PTHR43415:SF5">
    <property type="entry name" value="ACETYLTRANSFERASE"/>
    <property type="match status" value="1"/>
</dbReference>
<sequence length="165" mass="18496">MDIRNIEEADFTGICRWFTSEKELAQWGGPLPRFPLDPPQLAEMLAESAGAPPRRWLFCAGPPGAATAHAQVTFDWRNGVALLGRVAVNPEQRGQGIAVPFLTRIIELVFALPAIERLELNVYTFNQAAIHTYEKLGFIREGVRRSSVKVGQQRWDTAMYAMLRS</sequence>
<dbReference type="GO" id="GO:0016747">
    <property type="term" value="F:acyltransferase activity, transferring groups other than amino-acyl groups"/>
    <property type="evidence" value="ECO:0007669"/>
    <property type="project" value="InterPro"/>
</dbReference>
<reference evidence="2 3" key="2">
    <citation type="submission" date="2020-02" db="EMBL/GenBank/DDBJ databases">
        <title>The new genus of Enterobacteriales.</title>
        <authorList>
            <person name="Kim I.S."/>
        </authorList>
    </citation>
    <scope>NUCLEOTIDE SEQUENCE [LARGE SCALE GENOMIC DNA]</scope>
    <source>
        <strain evidence="2 3">SAP-6</strain>
    </source>
</reference>
<accession>A0A845SS79</accession>
<dbReference type="PROSITE" id="PS51186">
    <property type="entry name" value="GNAT"/>
    <property type="match status" value="1"/>
</dbReference>
<evidence type="ECO:0000259" key="1">
    <source>
        <dbReference type="PROSITE" id="PS51186"/>
    </source>
</evidence>
<comment type="caution">
    <text evidence="2">The sequence shown here is derived from an EMBL/GenBank/DDBJ whole genome shotgun (WGS) entry which is preliminary data.</text>
</comment>
<dbReference type="Proteomes" id="UP000461443">
    <property type="component" value="Unassembled WGS sequence"/>
</dbReference>
<dbReference type="RefSeq" id="WP_162368092.1">
    <property type="nucleotide sequence ID" value="NZ_WUBS01000018.1"/>
</dbReference>
<evidence type="ECO:0000313" key="3">
    <source>
        <dbReference type="Proteomes" id="UP000461443"/>
    </source>
</evidence>
<evidence type="ECO:0000313" key="2">
    <source>
        <dbReference type="EMBL" id="NDL65381.1"/>
    </source>
</evidence>
<reference evidence="2 3" key="1">
    <citation type="submission" date="2019-12" db="EMBL/GenBank/DDBJ databases">
        <authorList>
            <person name="Lee S.D."/>
        </authorList>
    </citation>
    <scope>NUCLEOTIDE SEQUENCE [LARGE SCALE GENOMIC DNA]</scope>
    <source>
        <strain evidence="2 3">SAP-6</strain>
    </source>
</reference>
<dbReference type="PANTHER" id="PTHR43415">
    <property type="entry name" value="SPERMIDINE N(1)-ACETYLTRANSFERASE"/>
    <property type="match status" value="1"/>
</dbReference>
<organism evidence="2 3">
    <name type="scientific">Acerihabitans arboris</name>
    <dbReference type="NCBI Taxonomy" id="2691583"/>
    <lineage>
        <taxon>Bacteria</taxon>
        <taxon>Pseudomonadati</taxon>
        <taxon>Pseudomonadota</taxon>
        <taxon>Gammaproteobacteria</taxon>
        <taxon>Enterobacterales</taxon>
        <taxon>Pectobacteriaceae</taxon>
        <taxon>Acerihabitans</taxon>
    </lineage>
</organism>
<dbReference type="EMBL" id="WUBS01000018">
    <property type="protein sequence ID" value="NDL65381.1"/>
    <property type="molecule type" value="Genomic_DNA"/>
</dbReference>
<dbReference type="AlphaFoldDB" id="A0A845SS79"/>
<feature type="domain" description="N-acetyltransferase" evidence="1">
    <location>
        <begin position="1"/>
        <end position="164"/>
    </location>
</feature>
<dbReference type="Pfam" id="PF00583">
    <property type="entry name" value="Acetyltransf_1"/>
    <property type="match status" value="1"/>
</dbReference>
<dbReference type="InterPro" id="IPR016181">
    <property type="entry name" value="Acyl_CoA_acyltransferase"/>
</dbReference>
<protein>
    <submittedName>
        <fullName evidence="2">GNAT family N-acetyltransferase</fullName>
    </submittedName>
</protein>
<dbReference type="InterPro" id="IPR000182">
    <property type="entry name" value="GNAT_dom"/>
</dbReference>
<proteinExistence type="predicted"/>
<keyword evidence="3" id="KW-1185">Reference proteome</keyword>